<sequence>MKYLSILVVSIVLFSCSGKTPSKKETVIAKKVANKIEVIDFYSTHRCVTCKAIEANTKYTLDTYFSSELKNGKITFQTINVDKEENYKIAEEYEATGTALFLNVIVNGKEKHIDLTDFAFIKGMEKEVFSTELKSKLDTELKNI</sequence>
<dbReference type="AlphaFoldDB" id="A0A3B0UBL4"/>
<dbReference type="Gene3D" id="3.40.30.10">
    <property type="entry name" value="Glutaredoxin"/>
    <property type="match status" value="1"/>
</dbReference>
<dbReference type="InterPro" id="IPR047698">
    <property type="entry name" value="ArsF-like"/>
</dbReference>
<protein>
    <recommendedName>
        <fullName evidence="2">Thioredoxin domain-containing protein</fullName>
    </recommendedName>
</protein>
<dbReference type="InterPro" id="IPR036249">
    <property type="entry name" value="Thioredoxin-like_sf"/>
</dbReference>
<dbReference type="EMBL" id="UOER01000484">
    <property type="protein sequence ID" value="VAW25683.1"/>
    <property type="molecule type" value="Genomic_DNA"/>
</dbReference>
<gene>
    <name evidence="1" type="ORF">MNBD_BACTEROID04-1728</name>
</gene>
<proteinExistence type="predicted"/>
<reference evidence="1" key="1">
    <citation type="submission" date="2018-06" db="EMBL/GenBank/DDBJ databases">
        <authorList>
            <person name="Zhirakovskaya E."/>
        </authorList>
    </citation>
    <scope>NUCLEOTIDE SEQUENCE</scope>
</reference>
<name>A0A3B0UBL4_9ZZZZ</name>
<dbReference type="PROSITE" id="PS51257">
    <property type="entry name" value="PROKAR_LIPOPROTEIN"/>
    <property type="match status" value="1"/>
</dbReference>
<organism evidence="1">
    <name type="scientific">hydrothermal vent metagenome</name>
    <dbReference type="NCBI Taxonomy" id="652676"/>
    <lineage>
        <taxon>unclassified sequences</taxon>
        <taxon>metagenomes</taxon>
        <taxon>ecological metagenomes</taxon>
    </lineage>
</organism>
<evidence type="ECO:0000313" key="1">
    <source>
        <dbReference type="EMBL" id="VAW25683.1"/>
    </source>
</evidence>
<accession>A0A3B0UBL4</accession>
<evidence type="ECO:0008006" key="2">
    <source>
        <dbReference type="Google" id="ProtNLM"/>
    </source>
</evidence>
<dbReference type="SUPFAM" id="SSF52833">
    <property type="entry name" value="Thioredoxin-like"/>
    <property type="match status" value="1"/>
</dbReference>
<dbReference type="NCBIfam" id="NF040494">
    <property type="entry name" value="nitrored_ArsF"/>
    <property type="match status" value="1"/>
</dbReference>